<dbReference type="Gene3D" id="2.30.39.10">
    <property type="entry name" value="Alpha-1-antitrypsin, domain 1"/>
    <property type="match status" value="1"/>
</dbReference>
<dbReference type="STRING" id="69004.A0A182QZQ1"/>
<feature type="region of interest" description="Disordered" evidence="4">
    <location>
        <begin position="30"/>
        <end position="51"/>
    </location>
</feature>
<feature type="signal peptide" evidence="5">
    <location>
        <begin position="1"/>
        <end position="27"/>
    </location>
</feature>
<feature type="chain" id="PRO_5012045836" description="Serpin domain-containing protein" evidence="5">
    <location>
        <begin position="28"/>
        <end position="822"/>
    </location>
</feature>
<dbReference type="InterPro" id="IPR023795">
    <property type="entry name" value="Serpin_CS"/>
</dbReference>
<evidence type="ECO:0000313" key="7">
    <source>
        <dbReference type="EnsemblMetazoa" id="AFAF020102-PA"/>
    </source>
</evidence>
<dbReference type="EMBL" id="AXCN02000616">
    <property type="status" value="NOT_ANNOTATED_CDS"/>
    <property type="molecule type" value="Genomic_DNA"/>
</dbReference>
<evidence type="ECO:0000256" key="4">
    <source>
        <dbReference type="SAM" id="MobiDB-lite"/>
    </source>
</evidence>
<name>A0A182QZQ1_9DIPT</name>
<dbReference type="PANTHER" id="PTHR11461">
    <property type="entry name" value="SERINE PROTEASE INHIBITOR, SERPIN"/>
    <property type="match status" value="1"/>
</dbReference>
<dbReference type="PROSITE" id="PS00284">
    <property type="entry name" value="SERPIN"/>
    <property type="match status" value="1"/>
</dbReference>
<dbReference type="GO" id="GO:0004867">
    <property type="term" value="F:serine-type endopeptidase inhibitor activity"/>
    <property type="evidence" value="ECO:0007669"/>
    <property type="project" value="UniProtKB-KW"/>
</dbReference>
<feature type="compositionally biased region" description="Basic and acidic residues" evidence="4">
    <location>
        <begin position="396"/>
        <end position="405"/>
    </location>
</feature>
<feature type="compositionally biased region" description="Low complexity" evidence="4">
    <location>
        <begin position="696"/>
        <end position="747"/>
    </location>
</feature>
<feature type="region of interest" description="Disordered" evidence="4">
    <location>
        <begin position="396"/>
        <end position="468"/>
    </location>
</feature>
<evidence type="ECO:0000256" key="3">
    <source>
        <dbReference type="RuleBase" id="RU000411"/>
    </source>
</evidence>
<feature type="region of interest" description="Disordered" evidence="4">
    <location>
        <begin position="693"/>
        <end position="755"/>
    </location>
</feature>
<dbReference type="Proteomes" id="UP000075886">
    <property type="component" value="Unassembled WGS sequence"/>
</dbReference>
<feature type="domain" description="Serpin" evidence="6">
    <location>
        <begin position="60"/>
        <end position="426"/>
    </location>
</feature>
<evidence type="ECO:0000313" key="8">
    <source>
        <dbReference type="Proteomes" id="UP000075886"/>
    </source>
</evidence>
<evidence type="ECO:0000256" key="1">
    <source>
        <dbReference type="ARBA" id="ARBA00022690"/>
    </source>
</evidence>
<dbReference type="InterPro" id="IPR042178">
    <property type="entry name" value="Serpin_sf_1"/>
</dbReference>
<dbReference type="GO" id="GO:0045861">
    <property type="term" value="P:negative regulation of proteolysis"/>
    <property type="evidence" value="ECO:0007669"/>
    <property type="project" value="UniProtKB-ARBA"/>
</dbReference>
<organism evidence="7 8">
    <name type="scientific">Anopheles farauti</name>
    <dbReference type="NCBI Taxonomy" id="69004"/>
    <lineage>
        <taxon>Eukaryota</taxon>
        <taxon>Metazoa</taxon>
        <taxon>Ecdysozoa</taxon>
        <taxon>Arthropoda</taxon>
        <taxon>Hexapoda</taxon>
        <taxon>Insecta</taxon>
        <taxon>Pterygota</taxon>
        <taxon>Neoptera</taxon>
        <taxon>Endopterygota</taxon>
        <taxon>Diptera</taxon>
        <taxon>Nematocera</taxon>
        <taxon>Culicoidea</taxon>
        <taxon>Culicidae</taxon>
        <taxon>Anophelinae</taxon>
        <taxon>Anopheles</taxon>
    </lineage>
</organism>
<dbReference type="InterPro" id="IPR042185">
    <property type="entry name" value="Serpin_sf_2"/>
</dbReference>
<evidence type="ECO:0000256" key="5">
    <source>
        <dbReference type="SAM" id="SignalP"/>
    </source>
</evidence>
<feature type="compositionally biased region" description="Polar residues" evidence="4">
    <location>
        <begin position="658"/>
        <end position="674"/>
    </location>
</feature>
<sequence>MHSGSSMSWMLAAVLLVTVLVAEPATAQINRGQKQGHMMQRNPQTANTKKVSDSVTNLAQRIASAIANQKSKTEIFSPVSIAGALSLLLLGSGGKTQTELLNVMGLSTQDLSFRDIHISFGRLFQDLVSNEPSLEPLVTWRMNDKCNRLDDSEDYEDEPIPESPNKQNELASHQISVANGVFLQRGLKPSGRFLQMTKEFYNGTIANFDFVGDPNGAAAAINDWCAKATRNKIQEIVTPDVLLSSRMIVANALYFKAQWETTFSPFGTRQRTFYINGRSQPPVQVESMATSGCFPYYNASEYNLQIIGLPYKKGISTMYIIVNNESNRQNLQRTMSWLNSTYINWMIGNMATKKGMVTMPKLSISNRFHLRSLLGRLGLHDLFDPSQSNLYNVLEEKAPNMKPPKEPTQNPRPVSRFEEETTTRQPERRPAQSQQPIQPPIRQGQQQQRPQQETHQSPRPQSRPDDTRASKLVFPFDSISCSLIESCEAAADNAQKCVCSRTPITKEDSICRNRVAGIYTTVTNKMCLFTFTETIAQKLTDSHICINPGYHWVPQLTNPDTCLRMYGCKMFQNKCYCCTQSMQSHRPQNQNGLPMSTVPQTAIYNINTGSSHEQKVCYSAELLHTPTSCNQRQMHYWDSFHGICIDQRTCRHSRTKRQQSSSPYFSQPLAQPTQEKLALQPETQSQPIYFPQSKLQQQHQSQYQQQSQPPQQYSQQQQQQYSQQQQPQFQFSQELQKPQVSQQVPPQESNRQQEPLYVSEIITQVKLDVNEQGTEGGAVTAALIDRIGPNFSFNVDSPFLLLIREDKTALPLFYGAVYDPRP</sequence>
<keyword evidence="5" id="KW-0732">Signal</keyword>
<feature type="region of interest" description="Disordered" evidence="4">
    <location>
        <begin position="655"/>
        <end position="677"/>
    </location>
</feature>
<dbReference type="EnsemblMetazoa" id="AFAF020102-RA">
    <property type="protein sequence ID" value="AFAF020102-PA"/>
    <property type="gene ID" value="AFAF020102"/>
</dbReference>
<keyword evidence="1" id="KW-0646">Protease inhibitor</keyword>
<protein>
    <recommendedName>
        <fullName evidence="6">Serpin domain-containing protein</fullName>
    </recommendedName>
</protein>
<dbReference type="PANTHER" id="PTHR11461:SF342">
    <property type="entry name" value="SERINE PROTEASE INHIBITOR 28DC"/>
    <property type="match status" value="1"/>
</dbReference>
<accession>A0A182QZQ1</accession>
<feature type="compositionally biased region" description="Polar residues" evidence="4">
    <location>
        <begin position="41"/>
        <end position="51"/>
    </location>
</feature>
<evidence type="ECO:0000259" key="6">
    <source>
        <dbReference type="SMART" id="SM00093"/>
    </source>
</evidence>
<dbReference type="InterPro" id="IPR000215">
    <property type="entry name" value="Serpin_fam"/>
</dbReference>
<keyword evidence="8" id="KW-1185">Reference proteome</keyword>
<reference evidence="8" key="1">
    <citation type="submission" date="2014-01" db="EMBL/GenBank/DDBJ databases">
        <title>The Genome Sequence of Anopheles farauti FAR1 (V2).</title>
        <authorList>
            <consortium name="The Broad Institute Genomics Platform"/>
            <person name="Neafsey D.E."/>
            <person name="Besansky N."/>
            <person name="Howell P."/>
            <person name="Walton C."/>
            <person name="Young S.K."/>
            <person name="Zeng Q."/>
            <person name="Gargeya S."/>
            <person name="Fitzgerald M."/>
            <person name="Haas B."/>
            <person name="Abouelleil A."/>
            <person name="Allen A.W."/>
            <person name="Alvarado L."/>
            <person name="Arachchi H.M."/>
            <person name="Berlin A.M."/>
            <person name="Chapman S.B."/>
            <person name="Gainer-Dewar J."/>
            <person name="Goldberg J."/>
            <person name="Griggs A."/>
            <person name="Gujja S."/>
            <person name="Hansen M."/>
            <person name="Howarth C."/>
            <person name="Imamovic A."/>
            <person name="Ireland A."/>
            <person name="Larimer J."/>
            <person name="McCowan C."/>
            <person name="Murphy C."/>
            <person name="Pearson M."/>
            <person name="Poon T.W."/>
            <person name="Priest M."/>
            <person name="Roberts A."/>
            <person name="Saif S."/>
            <person name="Shea T."/>
            <person name="Sisk P."/>
            <person name="Sykes S."/>
            <person name="Wortman J."/>
            <person name="Nusbaum C."/>
            <person name="Birren B."/>
        </authorList>
    </citation>
    <scope>NUCLEOTIDE SEQUENCE [LARGE SCALE GENOMIC DNA]</scope>
    <source>
        <strain evidence="8">FAR1</strain>
    </source>
</reference>
<dbReference type="SMART" id="SM00093">
    <property type="entry name" value="SERPIN"/>
    <property type="match status" value="1"/>
</dbReference>
<dbReference type="FunFam" id="2.30.39.10:FF:000035">
    <property type="entry name" value="Serine protease inhibitor (serpin) 16"/>
    <property type="match status" value="1"/>
</dbReference>
<dbReference type="InterPro" id="IPR036186">
    <property type="entry name" value="Serpin_sf"/>
</dbReference>
<reference evidence="7" key="2">
    <citation type="submission" date="2020-05" db="UniProtKB">
        <authorList>
            <consortium name="EnsemblMetazoa"/>
        </authorList>
    </citation>
    <scope>IDENTIFICATION</scope>
    <source>
        <strain evidence="7">FAR1</strain>
    </source>
</reference>
<dbReference type="SUPFAM" id="SSF56574">
    <property type="entry name" value="Serpins"/>
    <property type="match status" value="2"/>
</dbReference>
<dbReference type="Gene3D" id="3.30.497.10">
    <property type="entry name" value="Antithrombin, subunit I, domain 2"/>
    <property type="match status" value="3"/>
</dbReference>
<evidence type="ECO:0000256" key="2">
    <source>
        <dbReference type="ARBA" id="ARBA00022900"/>
    </source>
</evidence>
<dbReference type="Pfam" id="PF00079">
    <property type="entry name" value="Serpin"/>
    <property type="match status" value="2"/>
</dbReference>
<dbReference type="AlphaFoldDB" id="A0A182QZQ1"/>
<feature type="compositionally biased region" description="Low complexity" evidence="4">
    <location>
        <begin position="431"/>
        <end position="451"/>
    </location>
</feature>
<dbReference type="GO" id="GO:0005615">
    <property type="term" value="C:extracellular space"/>
    <property type="evidence" value="ECO:0007669"/>
    <property type="project" value="InterPro"/>
</dbReference>
<feature type="compositionally biased region" description="Basic and acidic residues" evidence="4">
    <location>
        <begin position="415"/>
        <end position="430"/>
    </location>
</feature>
<comment type="similarity">
    <text evidence="3">Belongs to the serpin family.</text>
</comment>
<keyword evidence="2" id="KW-0722">Serine protease inhibitor</keyword>
<dbReference type="InterPro" id="IPR023796">
    <property type="entry name" value="Serpin_dom"/>
</dbReference>
<proteinExistence type="inferred from homology"/>
<dbReference type="VEuPathDB" id="VectorBase:AFAF020102"/>